<feature type="region of interest" description="Disordered" evidence="1">
    <location>
        <begin position="1"/>
        <end position="100"/>
    </location>
</feature>
<comment type="caution">
    <text evidence="2">The sequence shown here is derived from an EMBL/GenBank/DDBJ whole genome shotgun (WGS) entry which is preliminary data.</text>
</comment>
<reference evidence="2 3" key="1">
    <citation type="submission" date="2023-01" db="EMBL/GenBank/DDBJ databases">
        <title>Analysis of 21 Apiospora genomes using comparative genomics revels a genus with tremendous synthesis potential of carbohydrate active enzymes and secondary metabolites.</title>
        <authorList>
            <person name="Sorensen T."/>
        </authorList>
    </citation>
    <scope>NUCLEOTIDE SEQUENCE [LARGE SCALE GENOMIC DNA]</scope>
    <source>
        <strain evidence="2 3">CBS 135458</strain>
    </source>
</reference>
<evidence type="ECO:0000256" key="1">
    <source>
        <dbReference type="SAM" id="MobiDB-lite"/>
    </source>
</evidence>
<feature type="compositionally biased region" description="Polar residues" evidence="1">
    <location>
        <begin position="29"/>
        <end position="55"/>
    </location>
</feature>
<sequence length="678" mass="75424">MSQLNPNRRKADGVSPASSAESYDRYHTPPTSEASAKASSGPATAKLTRTWTNSPVAKRRTLHISTAESKKSPLPTSDITESSPAEQSRTPIIRANGPPSDTLFQVSRTQAPPLPHRLVQTLISPTRLPRLLPLPRLAHPRLPLAHAFARFTPPAGAPSRCRFWAPRVVSVLWPRALRDGNVENMIEFAQHRNAIPDCLGVVGGGGGGGEYLGSPGKRRWFACVDDEELGRLECCEACHEDRVVDTGFADRFEPALEQPPDETDSRKCILSIRHIQSSLETFARRDDWASFLVAARQRLRASDCQGRVVTASSTDWFTRAGQSNDLWICETCFLDNVAMTEFHRHFTQARHRIPPVATTAKFRCALSVGPLMVAWEAARIRNDYGVFGNAVKAITSSKFCSQSGIRGGPWYTLQGGCRGFQICQACYCGILAPCEMGSFFDLADSQANSDSMVRLCDLNPAAPRFLSYVEKLAQVIDVGDFSVFDRYVRRVVMVAPCPRRSKSNRGLWCCLDGCTVCPDCFETVAANTPFAHRFVIQRVTEQPPILCSLSSSRMRRKWAEACRDGTIEEFLSIARFRQDIYRQATSAIQHIKQLHGRRFGQALADVMLEYRVAAENGYMLAAREDHAVKGSNRPDSRLAVGTPSVTLQKLMQETLADTRRRDEECLIEEIENAWKTID</sequence>
<evidence type="ECO:0000313" key="3">
    <source>
        <dbReference type="Proteomes" id="UP001480595"/>
    </source>
</evidence>
<keyword evidence="3" id="KW-1185">Reference proteome</keyword>
<proteinExistence type="predicted"/>
<gene>
    <name evidence="2" type="ORF">PG994_013556</name>
</gene>
<evidence type="ECO:0000313" key="2">
    <source>
        <dbReference type="EMBL" id="KAK8043073.1"/>
    </source>
</evidence>
<name>A0ABR1T932_9PEZI</name>
<dbReference type="GeneID" id="92098028"/>
<feature type="compositionally biased region" description="Polar residues" evidence="1">
    <location>
        <begin position="74"/>
        <end position="90"/>
    </location>
</feature>
<accession>A0ABR1T932</accession>
<protein>
    <submittedName>
        <fullName evidence="2">Uncharacterized protein</fullName>
    </submittedName>
</protein>
<dbReference type="Proteomes" id="UP001480595">
    <property type="component" value="Unassembled WGS sequence"/>
</dbReference>
<dbReference type="EMBL" id="JAQQWL010000013">
    <property type="protein sequence ID" value="KAK8043073.1"/>
    <property type="molecule type" value="Genomic_DNA"/>
</dbReference>
<dbReference type="RefSeq" id="XP_066709926.1">
    <property type="nucleotide sequence ID" value="XM_066864965.1"/>
</dbReference>
<organism evidence="2 3">
    <name type="scientific">Apiospora phragmitis</name>
    <dbReference type="NCBI Taxonomy" id="2905665"/>
    <lineage>
        <taxon>Eukaryota</taxon>
        <taxon>Fungi</taxon>
        <taxon>Dikarya</taxon>
        <taxon>Ascomycota</taxon>
        <taxon>Pezizomycotina</taxon>
        <taxon>Sordariomycetes</taxon>
        <taxon>Xylariomycetidae</taxon>
        <taxon>Amphisphaeriales</taxon>
        <taxon>Apiosporaceae</taxon>
        <taxon>Apiospora</taxon>
    </lineage>
</organism>